<feature type="transmembrane region" description="Helical" evidence="1">
    <location>
        <begin position="72"/>
        <end position="94"/>
    </location>
</feature>
<feature type="non-terminal residue" evidence="2">
    <location>
        <position position="171"/>
    </location>
</feature>
<name>A0ABS0D7D1_9NOCA</name>
<dbReference type="Proteomes" id="UP000702209">
    <property type="component" value="Unassembled WGS sequence"/>
</dbReference>
<evidence type="ECO:0000313" key="3">
    <source>
        <dbReference type="Proteomes" id="UP000702209"/>
    </source>
</evidence>
<keyword evidence="3" id="KW-1185">Reference proteome</keyword>
<reference evidence="2 3" key="1">
    <citation type="submission" date="2020-10" db="EMBL/GenBank/DDBJ databases">
        <title>Identification of Nocardia species via Next-generation sequencing and recognition of intraspecies genetic diversity.</title>
        <authorList>
            <person name="Li P."/>
            <person name="Li P."/>
            <person name="Lu B."/>
        </authorList>
    </citation>
    <scope>NUCLEOTIDE SEQUENCE [LARGE SCALE GENOMIC DNA]</scope>
    <source>
        <strain evidence="2 3">BJ06-0157</strain>
    </source>
</reference>
<sequence length="171" mass="18060">MKPIATLLRGNWGYLCAAVGSIITFTLLFKPWLSSSGPDGSIYSNAFGQTRITTTLVGLWSQKPPNHSNLNGMWAVLATAAIFVTVIAALINLLARTKALAHLTAGSAVAVAIFVLCILVYLNGKGPELRNMVGSGPPTDIGTQIGYVIRWASGNGQYPLPGARKVEFSTA</sequence>
<evidence type="ECO:0000313" key="2">
    <source>
        <dbReference type="EMBL" id="MBF6303089.1"/>
    </source>
</evidence>
<keyword evidence="1" id="KW-0472">Membrane</keyword>
<protein>
    <submittedName>
        <fullName evidence="2">Uncharacterized protein</fullName>
    </submittedName>
</protein>
<feature type="transmembrane region" description="Helical" evidence="1">
    <location>
        <begin position="12"/>
        <end position="29"/>
    </location>
</feature>
<dbReference type="RefSeq" id="WP_195134255.1">
    <property type="nucleotide sequence ID" value="NZ_JADLQX010000150.1"/>
</dbReference>
<keyword evidence="1" id="KW-0812">Transmembrane</keyword>
<keyword evidence="1" id="KW-1133">Transmembrane helix</keyword>
<accession>A0ABS0D7D1</accession>
<gene>
    <name evidence="2" type="ORF">IU459_37160</name>
</gene>
<organism evidence="2 3">
    <name type="scientific">Nocardia amamiensis</name>
    <dbReference type="NCBI Taxonomy" id="404578"/>
    <lineage>
        <taxon>Bacteria</taxon>
        <taxon>Bacillati</taxon>
        <taxon>Actinomycetota</taxon>
        <taxon>Actinomycetes</taxon>
        <taxon>Mycobacteriales</taxon>
        <taxon>Nocardiaceae</taxon>
        <taxon>Nocardia</taxon>
    </lineage>
</organism>
<comment type="caution">
    <text evidence="2">The sequence shown here is derived from an EMBL/GenBank/DDBJ whole genome shotgun (WGS) entry which is preliminary data.</text>
</comment>
<proteinExistence type="predicted"/>
<evidence type="ECO:0000256" key="1">
    <source>
        <dbReference type="SAM" id="Phobius"/>
    </source>
</evidence>
<feature type="transmembrane region" description="Helical" evidence="1">
    <location>
        <begin position="100"/>
        <end position="122"/>
    </location>
</feature>
<dbReference type="EMBL" id="JADLQX010000150">
    <property type="protein sequence ID" value="MBF6303089.1"/>
    <property type="molecule type" value="Genomic_DNA"/>
</dbReference>